<keyword evidence="2 9" id="KW-0808">Transferase</keyword>
<evidence type="ECO:0000259" key="11">
    <source>
        <dbReference type="PROSITE" id="PS50115"/>
    </source>
</evidence>
<evidence type="ECO:0000256" key="2">
    <source>
        <dbReference type="ARBA" id="ARBA00022679"/>
    </source>
</evidence>
<feature type="compositionally biased region" description="Polar residues" evidence="10">
    <location>
        <begin position="216"/>
        <end position="231"/>
    </location>
</feature>
<dbReference type="SUPFAM" id="SSF56204">
    <property type="entry name" value="Hect, E3 ligase catalytic domain"/>
    <property type="match status" value="1"/>
</dbReference>
<dbReference type="SUPFAM" id="SSF57863">
    <property type="entry name" value="ArfGap/RecO-like zinc finger"/>
    <property type="match status" value="1"/>
</dbReference>
<evidence type="ECO:0000256" key="3">
    <source>
        <dbReference type="ARBA" id="ARBA00022723"/>
    </source>
</evidence>
<dbReference type="PROSITE" id="PS50237">
    <property type="entry name" value="HECT"/>
    <property type="match status" value="1"/>
</dbReference>
<dbReference type="EMBL" id="KA646885">
    <property type="protein sequence ID" value="AFP61514.1"/>
    <property type="molecule type" value="mRNA"/>
</dbReference>
<dbReference type="InterPro" id="IPR035983">
    <property type="entry name" value="Hect_E3_ubiquitin_ligase"/>
</dbReference>
<dbReference type="Pfam" id="PF01412">
    <property type="entry name" value="ArfGap"/>
    <property type="match status" value="1"/>
</dbReference>
<dbReference type="UniPathway" id="UPA00143"/>
<dbReference type="InterPro" id="IPR038508">
    <property type="entry name" value="ArfGAP_dom_sf"/>
</dbReference>
<dbReference type="GO" id="GO:0043161">
    <property type="term" value="P:proteasome-mediated ubiquitin-dependent protein catabolic process"/>
    <property type="evidence" value="ECO:0007669"/>
    <property type="project" value="TreeGrafter"/>
</dbReference>
<dbReference type="PANTHER" id="PTHR45670">
    <property type="entry name" value="E3 UBIQUITIN-PROTEIN LIGASE TRIP12"/>
    <property type="match status" value="1"/>
</dbReference>
<feature type="region of interest" description="Disordered" evidence="10">
    <location>
        <begin position="277"/>
        <end position="300"/>
    </location>
</feature>
<dbReference type="Gene3D" id="3.90.1750.10">
    <property type="entry name" value="Hect, E3 ligase catalytic domains"/>
    <property type="match status" value="1"/>
</dbReference>
<comment type="function">
    <text evidence="9">E3 ubiquitin-protein ligase which accepts ubiquitin from an E2 ubiquitin-conjugating enzyme in the form of a thioester and then directly transfers the ubiquitin to targeted substrates.</text>
</comment>
<dbReference type="VEuPathDB" id="VectorBase:MDOMA2_007929"/>
<dbReference type="PANTHER" id="PTHR45670:SF13">
    <property type="entry name" value="E3 UBIQUITIN-PROTEIN LIGASE TRIP12"/>
    <property type="match status" value="1"/>
</dbReference>
<dbReference type="SMART" id="SM00105">
    <property type="entry name" value="ArfGap"/>
    <property type="match status" value="1"/>
</dbReference>
<dbReference type="VEuPathDB" id="VectorBase:MDOMA2_014257"/>
<dbReference type="Gene3D" id="3.30.2410.10">
    <property type="entry name" value="Hect, E3 ligase catalytic domain"/>
    <property type="match status" value="1"/>
</dbReference>
<dbReference type="GO" id="GO:0016607">
    <property type="term" value="C:nuclear speck"/>
    <property type="evidence" value="ECO:0007669"/>
    <property type="project" value="TreeGrafter"/>
</dbReference>
<keyword evidence="1" id="KW-0343">GTPase activation</keyword>
<dbReference type="InterPro" id="IPR037278">
    <property type="entry name" value="ARFGAP/RecO"/>
</dbReference>
<dbReference type="EC" id="2.3.2.26" evidence="9"/>
<dbReference type="InterPro" id="IPR001164">
    <property type="entry name" value="ArfGAP_dom"/>
</dbReference>
<dbReference type="VEuPathDB" id="VectorBase:MDOA014753"/>
<name>T1PFD9_MUSDO</name>
<dbReference type="Pfam" id="PF00632">
    <property type="entry name" value="HECT"/>
    <property type="match status" value="1"/>
</dbReference>
<evidence type="ECO:0000256" key="5">
    <source>
        <dbReference type="ARBA" id="ARBA00022786"/>
    </source>
</evidence>
<dbReference type="InterPro" id="IPR044732">
    <property type="entry name" value="ArfGAP_SMAP1-like"/>
</dbReference>
<dbReference type="AlphaFoldDB" id="T1PFD9"/>
<feature type="domain" description="Arf-GAP" evidence="11">
    <location>
        <begin position="22"/>
        <end position="145"/>
    </location>
</feature>
<feature type="compositionally biased region" description="Low complexity" evidence="10">
    <location>
        <begin position="282"/>
        <end position="298"/>
    </location>
</feature>
<feature type="domain" description="HECT" evidence="12">
    <location>
        <begin position="379"/>
        <end position="714"/>
    </location>
</feature>
<feature type="region of interest" description="Disordered" evidence="10">
    <location>
        <begin position="172"/>
        <end position="257"/>
    </location>
</feature>
<dbReference type="SMART" id="SM00119">
    <property type="entry name" value="HECTc"/>
    <property type="match status" value="1"/>
</dbReference>
<keyword evidence="6" id="KW-0862">Zinc</keyword>
<evidence type="ECO:0000256" key="7">
    <source>
        <dbReference type="PROSITE-ProRule" id="PRU00104"/>
    </source>
</evidence>
<evidence type="ECO:0000313" key="13">
    <source>
        <dbReference type="EMBL" id="AFP61514.1"/>
    </source>
</evidence>
<dbReference type="GO" id="GO:0061630">
    <property type="term" value="F:ubiquitin protein ligase activity"/>
    <property type="evidence" value="ECO:0007669"/>
    <property type="project" value="UniProtKB-UniRule"/>
</dbReference>
<evidence type="ECO:0000256" key="6">
    <source>
        <dbReference type="ARBA" id="ARBA00022833"/>
    </source>
</evidence>
<evidence type="ECO:0000256" key="10">
    <source>
        <dbReference type="SAM" id="MobiDB-lite"/>
    </source>
</evidence>
<dbReference type="VEuPathDB" id="VectorBase:MDOA011061"/>
<accession>T1PFD9</accession>
<dbReference type="GO" id="GO:0009966">
    <property type="term" value="P:regulation of signal transduction"/>
    <property type="evidence" value="ECO:0007669"/>
    <property type="project" value="UniProtKB-ARBA"/>
</dbReference>
<keyword evidence="4 8" id="KW-0863">Zinc-finger</keyword>
<evidence type="ECO:0000256" key="4">
    <source>
        <dbReference type="ARBA" id="ARBA00022771"/>
    </source>
</evidence>
<dbReference type="PRINTS" id="PR00405">
    <property type="entry name" value="REVINTRACTNG"/>
</dbReference>
<dbReference type="Gene3D" id="1.10.220.150">
    <property type="entry name" value="Arf GTPase activating protein"/>
    <property type="match status" value="1"/>
</dbReference>
<comment type="pathway">
    <text evidence="9">Protein modification; protein ubiquitination.</text>
</comment>
<dbReference type="InterPro" id="IPR000569">
    <property type="entry name" value="HECT_dom"/>
</dbReference>
<comment type="catalytic activity">
    <reaction evidence="9">
        <text>S-ubiquitinyl-[E2 ubiquitin-conjugating enzyme]-L-cysteine + [acceptor protein]-L-lysine = [E2 ubiquitin-conjugating enzyme]-L-cysteine + N(6)-ubiquitinyl-[acceptor protein]-L-lysine.</text>
        <dbReference type="EC" id="2.3.2.26"/>
    </reaction>
</comment>
<comment type="similarity">
    <text evidence="9">Belongs to the UPL family. K-HECT subfamily.</text>
</comment>
<keyword evidence="3" id="KW-0479">Metal-binding</keyword>
<dbReference type="GO" id="GO:0008270">
    <property type="term" value="F:zinc ion binding"/>
    <property type="evidence" value="ECO:0007669"/>
    <property type="project" value="UniProtKB-KW"/>
</dbReference>
<dbReference type="FunFam" id="1.10.220.150:FF:000009">
    <property type="entry name" value="stromal membrane-associated protein 1 isoform X1"/>
    <property type="match status" value="1"/>
</dbReference>
<dbReference type="FunFam" id="3.30.2410.10:FF:000005">
    <property type="entry name" value="E3 ubiquitin-protein ligase TRIP12 isoform X1"/>
    <property type="match status" value="1"/>
</dbReference>
<dbReference type="FunFam" id="3.30.2160.10:FF:000013">
    <property type="entry name" value="E3 ubiquitin-protein ligase TRIP12 isoform X1"/>
    <property type="match status" value="1"/>
</dbReference>
<sequence>MSSSTSSRKDQERTKLIQEKCQTLLTQMLRDEDNKYCVDCDAKGPRWASWNLGVFLCIRCAGIHRNLGVHISRVKSVNLDTWTPEQVISLQQMGNSRARAVYEAQLPDGFRRPQTDTALESFIRAKYEHKKYLAREWVPPSPPKVDWAKEIDEELERQKRKKKAAQANTSLGIGVLSGGGASSTSADKKPAKSSPIPAPLPKPKPGQSGSSPKVQRISTSSTGAENNQNNDLLGLASPTKPVQNALTGQTSASSSNINDLQNDTFSCFLSATPANSDIATHQQQQQQTNNTNSSTQNSLAKEEEDFFNQGSLNSGVGDKDKSGKLTKDSILALYGQAPANPTPAMNFLQQQQQQQHDLSMPLLDNPIAVNTISTPTIQVSPTPPPVTYVNTSHGLFPLPLGKSSKLPHVSKVKSKFKFLGKFMAKAVMDSRMLDLPFSIPFYRWILNEEHSIGLADLSRVAPEVQQTLVRLQDVVHQREMILADTSLDAMEKTEKIETLDLDGCPIADLGLDFVLPGHANIELCRGGRDTPVTVHNLHQYISLVTYWFLVEGVQKQFEALKEGFDSVFPTHRLRMFYPEELENVFCGSNNATYQKWDVKMLQESCRTDHGFNQESQAIQFLYEILSTYTSDEQRAFLQFVTGSPRLPTGGFKALTPPLTIVRKTLDGNQNPNDYLPSVMTCVNYLKLPDYSSREVMRQKLKVAANEGSMSFHLS</sequence>
<dbReference type="CDD" id="cd08839">
    <property type="entry name" value="ArfGap_SMAP"/>
    <property type="match status" value="1"/>
</dbReference>
<evidence type="ECO:0000256" key="1">
    <source>
        <dbReference type="ARBA" id="ARBA00022468"/>
    </source>
</evidence>
<dbReference type="PROSITE" id="PS50115">
    <property type="entry name" value="ARFGAP"/>
    <property type="match status" value="1"/>
</dbReference>
<evidence type="ECO:0000259" key="12">
    <source>
        <dbReference type="PROSITE" id="PS50237"/>
    </source>
</evidence>
<dbReference type="GO" id="GO:0006974">
    <property type="term" value="P:DNA damage response"/>
    <property type="evidence" value="ECO:0007669"/>
    <property type="project" value="TreeGrafter"/>
</dbReference>
<dbReference type="GO" id="GO:0005096">
    <property type="term" value="F:GTPase activator activity"/>
    <property type="evidence" value="ECO:0007669"/>
    <property type="project" value="UniProtKB-KW"/>
</dbReference>
<proteinExistence type="evidence at transcript level"/>
<evidence type="ECO:0000256" key="8">
    <source>
        <dbReference type="PROSITE-ProRule" id="PRU00288"/>
    </source>
</evidence>
<organism evidence="13">
    <name type="scientific">Musca domestica</name>
    <name type="common">House fly</name>
    <dbReference type="NCBI Taxonomy" id="7370"/>
    <lineage>
        <taxon>Eukaryota</taxon>
        <taxon>Metazoa</taxon>
        <taxon>Ecdysozoa</taxon>
        <taxon>Arthropoda</taxon>
        <taxon>Hexapoda</taxon>
        <taxon>Insecta</taxon>
        <taxon>Pterygota</taxon>
        <taxon>Neoptera</taxon>
        <taxon>Endopterygota</taxon>
        <taxon>Diptera</taxon>
        <taxon>Brachycera</taxon>
        <taxon>Muscomorpha</taxon>
        <taxon>Muscoidea</taxon>
        <taxon>Muscidae</taxon>
        <taxon>Musca</taxon>
    </lineage>
</organism>
<dbReference type="GO" id="GO:0000209">
    <property type="term" value="P:protein polyubiquitination"/>
    <property type="evidence" value="ECO:0007669"/>
    <property type="project" value="TreeGrafter"/>
</dbReference>
<feature type="compositionally biased region" description="Polar residues" evidence="10">
    <location>
        <begin position="240"/>
        <end position="257"/>
    </location>
</feature>
<evidence type="ECO:0000256" key="9">
    <source>
        <dbReference type="RuleBase" id="RU369009"/>
    </source>
</evidence>
<protein>
    <recommendedName>
        <fullName evidence="9">E3 ubiquitin-protein ligase</fullName>
        <ecNumber evidence="9">2.3.2.26</ecNumber>
    </recommendedName>
</protein>
<reference evidence="13" key="1">
    <citation type="submission" date="2012-08" db="EMBL/GenBank/DDBJ databases">
        <title>Transcriptome of adult Musca domestica launches a platform for comparative house fly gene expression and characterization of differential gene expression among resistant and susceptible house flies.</title>
        <authorList>
            <person name="Liu N."/>
            <person name="Zhang L."/>
            <person name="Li M."/>
            <person name="Reid W."/>
        </authorList>
    </citation>
    <scope>NUCLEOTIDE SEQUENCE</scope>
    <source>
        <strain evidence="13">ALHF</strain>
        <tissue evidence="13">Whole body</tissue>
    </source>
</reference>
<feature type="active site" description="Glycyl thioester intermediate" evidence="7">
    <location>
        <position position="681"/>
    </location>
</feature>
<dbReference type="InterPro" id="IPR045322">
    <property type="entry name" value="HECTD1/TRIP12-like"/>
</dbReference>
<keyword evidence="5 7" id="KW-0833">Ubl conjugation pathway</keyword>